<accession>A0ABV4T5P6</accession>
<comment type="caution">
    <text evidence="2">The sequence shown here is derived from an EMBL/GenBank/DDBJ whole genome shotgun (WGS) entry which is preliminary data.</text>
</comment>
<name>A0ABV4T5P6_9EURY</name>
<dbReference type="RefSeq" id="WP_372824598.1">
    <property type="nucleotide sequence ID" value="NZ_JARRID010000006.1"/>
</dbReference>
<proteinExistence type="predicted"/>
<keyword evidence="1" id="KW-0472">Membrane</keyword>
<feature type="transmembrane region" description="Helical" evidence="1">
    <location>
        <begin position="13"/>
        <end position="35"/>
    </location>
</feature>
<reference evidence="2 3" key="1">
    <citation type="submission" date="2023-03" db="EMBL/GenBank/DDBJ databases">
        <title>Speciation in Pyrococcus: adaptation to high temperature as a mechanism.</title>
        <authorList>
            <person name="Gu J."/>
        </authorList>
    </citation>
    <scope>NUCLEOTIDE SEQUENCE [LARGE SCALE GENOMIC DNA]</scope>
    <source>
        <strain evidence="2 3">LMOA34</strain>
    </source>
</reference>
<keyword evidence="3" id="KW-1185">Reference proteome</keyword>
<keyword evidence="1" id="KW-1133">Transmembrane helix</keyword>
<sequence length="74" mass="8424">MISEDLLTATFQIVWYLFIALGFILLLGYIIQYLYPEITMTDQDTARKDLFIAIIAYIIIVLAPIIAGWIAGVR</sequence>
<gene>
    <name evidence="2" type="ORF">P8X34_10660</name>
</gene>
<dbReference type="Proteomes" id="UP001571980">
    <property type="component" value="Unassembled WGS sequence"/>
</dbReference>
<evidence type="ECO:0000313" key="2">
    <source>
        <dbReference type="EMBL" id="MFA4805186.1"/>
    </source>
</evidence>
<evidence type="ECO:0000313" key="3">
    <source>
        <dbReference type="Proteomes" id="UP001571980"/>
    </source>
</evidence>
<feature type="transmembrane region" description="Helical" evidence="1">
    <location>
        <begin position="50"/>
        <end position="71"/>
    </location>
</feature>
<dbReference type="EMBL" id="JARRIG010000007">
    <property type="protein sequence ID" value="MFA4805186.1"/>
    <property type="molecule type" value="Genomic_DNA"/>
</dbReference>
<keyword evidence="1" id="KW-0812">Transmembrane</keyword>
<protein>
    <submittedName>
        <fullName evidence="2">Uncharacterized protein</fullName>
    </submittedName>
</protein>
<evidence type="ECO:0000256" key="1">
    <source>
        <dbReference type="SAM" id="Phobius"/>
    </source>
</evidence>
<organism evidence="2 3">
    <name type="scientific">Pyrococcus kukulkanii</name>
    <dbReference type="NCBI Taxonomy" id="1609559"/>
    <lineage>
        <taxon>Archaea</taxon>
        <taxon>Methanobacteriati</taxon>
        <taxon>Methanobacteriota</taxon>
        <taxon>Thermococci</taxon>
        <taxon>Thermococcales</taxon>
        <taxon>Thermococcaceae</taxon>
        <taxon>Pyrococcus</taxon>
    </lineage>
</organism>